<dbReference type="RefSeq" id="WP_382366242.1">
    <property type="nucleotide sequence ID" value="NZ_JBHLWV010000047.1"/>
</dbReference>
<dbReference type="EMBL" id="JBHLWV010000047">
    <property type="protein sequence ID" value="MFC0316496.1"/>
    <property type="molecule type" value="Genomic_DNA"/>
</dbReference>
<dbReference type="InterPro" id="IPR009081">
    <property type="entry name" value="PP-bd_ACP"/>
</dbReference>
<feature type="domain" description="Carrier" evidence="4">
    <location>
        <begin position="951"/>
        <end position="1011"/>
    </location>
</feature>
<dbReference type="Gene3D" id="2.30.38.10">
    <property type="entry name" value="Luciferase, Domain 3"/>
    <property type="match status" value="1"/>
</dbReference>
<feature type="non-terminal residue" evidence="5">
    <location>
        <position position="1011"/>
    </location>
</feature>
<dbReference type="Pfam" id="PF00501">
    <property type="entry name" value="AMP-binding"/>
    <property type="match status" value="1"/>
</dbReference>
<evidence type="ECO:0000259" key="4">
    <source>
        <dbReference type="PROSITE" id="PS50075"/>
    </source>
</evidence>
<dbReference type="SUPFAM" id="SSF47336">
    <property type="entry name" value="ACP-like"/>
    <property type="match status" value="1"/>
</dbReference>
<dbReference type="Pfam" id="PF00550">
    <property type="entry name" value="PP-binding"/>
    <property type="match status" value="1"/>
</dbReference>
<dbReference type="Proteomes" id="UP001589783">
    <property type="component" value="Unassembled WGS sequence"/>
</dbReference>
<dbReference type="NCBIfam" id="TIGR01733">
    <property type="entry name" value="AA-adenyl-dom"/>
    <property type="match status" value="1"/>
</dbReference>
<protein>
    <submittedName>
        <fullName evidence="5">Amino acid adenylation domain-containing protein</fullName>
    </submittedName>
</protein>
<dbReference type="SUPFAM" id="SSF56801">
    <property type="entry name" value="Acetyl-CoA synthetase-like"/>
    <property type="match status" value="1"/>
</dbReference>
<feature type="non-terminal residue" evidence="5">
    <location>
        <position position="1"/>
    </location>
</feature>
<keyword evidence="3" id="KW-0597">Phosphoprotein</keyword>
<dbReference type="CDD" id="cd05930">
    <property type="entry name" value="A_NRPS"/>
    <property type="match status" value="1"/>
</dbReference>
<accession>A0ABV6HCR0</accession>
<organism evidence="5 6">
    <name type="scientific">Gordonia phosphorivorans</name>
    <dbReference type="NCBI Taxonomy" id="1056982"/>
    <lineage>
        <taxon>Bacteria</taxon>
        <taxon>Bacillati</taxon>
        <taxon>Actinomycetota</taxon>
        <taxon>Actinomycetes</taxon>
        <taxon>Mycobacteriales</taxon>
        <taxon>Gordoniaceae</taxon>
        <taxon>Gordonia</taxon>
    </lineage>
</organism>
<evidence type="ECO:0000313" key="5">
    <source>
        <dbReference type="EMBL" id="MFC0316496.1"/>
    </source>
</evidence>
<evidence type="ECO:0000256" key="2">
    <source>
        <dbReference type="ARBA" id="ARBA00022450"/>
    </source>
</evidence>
<dbReference type="SUPFAM" id="SSF52777">
    <property type="entry name" value="CoA-dependent acyltransferases"/>
    <property type="match status" value="2"/>
</dbReference>
<dbReference type="PROSITE" id="PS00012">
    <property type="entry name" value="PHOSPHOPANTETHEINE"/>
    <property type="match status" value="1"/>
</dbReference>
<dbReference type="InterPro" id="IPR036736">
    <property type="entry name" value="ACP-like_sf"/>
</dbReference>
<dbReference type="InterPro" id="IPR023213">
    <property type="entry name" value="CAT-like_dom_sf"/>
</dbReference>
<dbReference type="InterPro" id="IPR000873">
    <property type="entry name" value="AMP-dep_synth/lig_dom"/>
</dbReference>
<sequence length="1011" mass="106114">SGGLDVASLEAAMADVVGRHEVLRTTFPDIDGVPFQSVGSRSSVAEQLDWSRVDSLAEIESAAMTGFDLVRQRPLRVRVWEVSPDEHVLALVTHHIAADGESQLPLLTDLLAAYASRVQGRVPEFVPLAVQFADYAIWQHEVLGSPEDPESVVGRQLSYWTERLRGLPDVLELPADRSRPLVASHDGRQVEFVVPENVAGQVAEVAVRYGVTPFMVVHAALSVLLARLSSTEDIAVSTPIAGRGQAELDALVGMFVNTLVLRAEVVPGMSFAELLEQVRATDLEAYAHADVPFEAVVDAVDPVRSEAFAPLAQVLLSFNPGASARDVDLSVAGLDFSGVEIERIPAQLDLYITVSSADEGEWAGSIVYATDLFEASTVAGFAEQLVGVLGGLVAVPEGAVGDVPLLTAAGVEAERVLEWGRPVELPVVVSVADVVAAQVARTPGAVALVFGDREVTYGEFGARVNVLARELVSAGVGSESAVAVVMPRSVEMLVAVHAVVAAGGQYVPVDVGTPVDRVEYMLRTAGAGLVLVSDRGVAGAVLSAAEAVGAVVLDVDASGVVDVGAPEASVLSGADRGVVRADSAVYTLFTSGSTGMPKGVTLSHEALLNRLWWGLDELPIDGGDVVVQKTPYTFDCSVPELFAPLMVGAALVVLREGGHLEPVYVAAEIARTRATMVHFVPSMLSVFLDVVPASVLASLDSVRIVSATGEALPPAVAAPTREVWPEALFYNLYGPTEAAVEITFERIGRVSADDPTVPIGVPVWNSSAVVLDARLNRVPVGVPGELYLGGVQLARGYAGRADLTAERFVADRFGEPGARLYRTGDLVRRLPGGALEYLGRTDFQVKLRGQRIELGEIEAVLASAAGVVHAAVTVAVAPDGGEHLVGYVSAGPGERVDLDVVRAAAVAALPGYMVPSVWMVLDDFTLNTAGKIDRKALPAPEFGSLEVEYVAPEGAAEIAVAAVFAELLGVERVGVTESFFDAGGNSLSAMRVVARAGQVLGVELSVRDLFD</sequence>
<keyword evidence="6" id="KW-1185">Reference proteome</keyword>
<dbReference type="InterPro" id="IPR006162">
    <property type="entry name" value="Ppantetheine_attach_site"/>
</dbReference>
<dbReference type="Gene3D" id="3.40.50.980">
    <property type="match status" value="2"/>
</dbReference>
<dbReference type="Gene3D" id="3.30.559.30">
    <property type="entry name" value="Nonribosomal peptide synthetase, condensation domain"/>
    <property type="match status" value="1"/>
</dbReference>
<evidence type="ECO:0000256" key="3">
    <source>
        <dbReference type="ARBA" id="ARBA00022553"/>
    </source>
</evidence>
<comment type="caution">
    <text evidence="5">The sequence shown here is derived from an EMBL/GenBank/DDBJ whole genome shotgun (WGS) entry which is preliminary data.</text>
</comment>
<dbReference type="Pfam" id="PF00668">
    <property type="entry name" value="Condensation"/>
    <property type="match status" value="1"/>
</dbReference>
<dbReference type="InterPro" id="IPR010071">
    <property type="entry name" value="AA_adenyl_dom"/>
</dbReference>
<dbReference type="InterPro" id="IPR029058">
    <property type="entry name" value="AB_hydrolase_fold"/>
</dbReference>
<dbReference type="Gene3D" id="3.30.300.30">
    <property type="match status" value="1"/>
</dbReference>
<proteinExistence type="predicted"/>
<dbReference type="InterPro" id="IPR001242">
    <property type="entry name" value="Condensation_dom"/>
</dbReference>
<dbReference type="CDD" id="cd19540">
    <property type="entry name" value="LCL_NRPS-like"/>
    <property type="match status" value="1"/>
</dbReference>
<comment type="cofactor">
    <cofactor evidence="1">
        <name>pantetheine 4'-phosphate</name>
        <dbReference type="ChEBI" id="CHEBI:47942"/>
    </cofactor>
</comment>
<dbReference type="PROSITE" id="PS50075">
    <property type="entry name" value="CARRIER"/>
    <property type="match status" value="1"/>
</dbReference>
<dbReference type="PANTHER" id="PTHR45527">
    <property type="entry name" value="NONRIBOSOMAL PEPTIDE SYNTHETASE"/>
    <property type="match status" value="1"/>
</dbReference>
<dbReference type="InterPro" id="IPR045851">
    <property type="entry name" value="AMP-bd_C_sf"/>
</dbReference>
<evidence type="ECO:0000313" key="6">
    <source>
        <dbReference type="Proteomes" id="UP001589783"/>
    </source>
</evidence>
<reference evidence="5 6" key="1">
    <citation type="submission" date="2024-09" db="EMBL/GenBank/DDBJ databases">
        <authorList>
            <person name="Sun Q."/>
            <person name="Mori K."/>
        </authorList>
    </citation>
    <scope>NUCLEOTIDE SEQUENCE [LARGE SCALE GENOMIC DNA]</scope>
    <source>
        <strain evidence="5 6">CCM 7957</strain>
    </source>
</reference>
<evidence type="ECO:0000256" key="1">
    <source>
        <dbReference type="ARBA" id="ARBA00001957"/>
    </source>
</evidence>
<name>A0ABV6HCR0_9ACTN</name>
<dbReference type="PANTHER" id="PTHR45527:SF1">
    <property type="entry name" value="FATTY ACID SYNTHASE"/>
    <property type="match status" value="1"/>
</dbReference>
<dbReference type="Gene3D" id="3.40.50.1820">
    <property type="entry name" value="alpha/beta hydrolase"/>
    <property type="match status" value="1"/>
</dbReference>
<keyword evidence="2" id="KW-0596">Phosphopantetheine</keyword>
<dbReference type="Gene3D" id="3.30.559.10">
    <property type="entry name" value="Chloramphenicol acetyltransferase-like domain"/>
    <property type="match status" value="1"/>
</dbReference>
<gene>
    <name evidence="5" type="ORF">ACFFJD_16755</name>
</gene>